<dbReference type="Gramene" id="OMO56571">
    <property type="protein sequence ID" value="OMO56571"/>
    <property type="gene ID" value="CCACVL1_26449"/>
</dbReference>
<dbReference type="EMBL" id="AWWV01014481">
    <property type="protein sequence ID" value="OMO56571.1"/>
    <property type="molecule type" value="Genomic_DNA"/>
</dbReference>
<accession>A0A1R3GET7</accession>
<proteinExistence type="predicted"/>
<evidence type="ECO:0000313" key="3">
    <source>
        <dbReference type="Proteomes" id="UP000188268"/>
    </source>
</evidence>
<dbReference type="AlphaFoldDB" id="A0A1R3GET7"/>
<keyword evidence="3" id="KW-1185">Reference proteome</keyword>
<comment type="caution">
    <text evidence="2">The sequence shown here is derived from an EMBL/GenBank/DDBJ whole genome shotgun (WGS) entry which is preliminary data.</text>
</comment>
<sequence length="59" mass="6086">MGGSSKGIGDLGHPKLQHSSSSSTDPATQRARSNPKAKAKREDKANTLGVSVLVRLSGL</sequence>
<feature type="compositionally biased region" description="Polar residues" evidence="1">
    <location>
        <begin position="17"/>
        <end position="32"/>
    </location>
</feature>
<evidence type="ECO:0000256" key="1">
    <source>
        <dbReference type="SAM" id="MobiDB-lite"/>
    </source>
</evidence>
<gene>
    <name evidence="2" type="ORF">CCACVL1_26449</name>
</gene>
<evidence type="ECO:0000313" key="2">
    <source>
        <dbReference type="EMBL" id="OMO56571.1"/>
    </source>
</evidence>
<reference evidence="2 3" key="1">
    <citation type="submission" date="2013-09" db="EMBL/GenBank/DDBJ databases">
        <title>Corchorus capsularis genome sequencing.</title>
        <authorList>
            <person name="Alam M."/>
            <person name="Haque M.S."/>
            <person name="Islam M.S."/>
            <person name="Emdad E.M."/>
            <person name="Islam M.M."/>
            <person name="Ahmed B."/>
            <person name="Halim A."/>
            <person name="Hossen Q.M.M."/>
            <person name="Hossain M.Z."/>
            <person name="Ahmed R."/>
            <person name="Khan M.M."/>
            <person name="Islam R."/>
            <person name="Rashid M.M."/>
            <person name="Khan S.A."/>
            <person name="Rahman M.S."/>
            <person name="Alam M."/>
        </authorList>
    </citation>
    <scope>NUCLEOTIDE SEQUENCE [LARGE SCALE GENOMIC DNA]</scope>
    <source>
        <strain evidence="3">cv. CVL-1</strain>
        <tissue evidence="2">Whole seedling</tissue>
    </source>
</reference>
<name>A0A1R3GET7_COCAP</name>
<dbReference type="Proteomes" id="UP000188268">
    <property type="component" value="Unassembled WGS sequence"/>
</dbReference>
<organism evidence="2 3">
    <name type="scientific">Corchorus capsularis</name>
    <name type="common">Jute</name>
    <dbReference type="NCBI Taxonomy" id="210143"/>
    <lineage>
        <taxon>Eukaryota</taxon>
        <taxon>Viridiplantae</taxon>
        <taxon>Streptophyta</taxon>
        <taxon>Embryophyta</taxon>
        <taxon>Tracheophyta</taxon>
        <taxon>Spermatophyta</taxon>
        <taxon>Magnoliopsida</taxon>
        <taxon>eudicotyledons</taxon>
        <taxon>Gunneridae</taxon>
        <taxon>Pentapetalae</taxon>
        <taxon>rosids</taxon>
        <taxon>malvids</taxon>
        <taxon>Malvales</taxon>
        <taxon>Malvaceae</taxon>
        <taxon>Grewioideae</taxon>
        <taxon>Apeibeae</taxon>
        <taxon>Corchorus</taxon>
    </lineage>
</organism>
<feature type="region of interest" description="Disordered" evidence="1">
    <location>
        <begin position="1"/>
        <end position="50"/>
    </location>
</feature>
<feature type="compositionally biased region" description="Gly residues" evidence="1">
    <location>
        <begin position="1"/>
        <end position="10"/>
    </location>
</feature>
<protein>
    <submittedName>
        <fullName evidence="2">Uncharacterized protein</fullName>
    </submittedName>
</protein>